<dbReference type="AlphaFoldDB" id="A0A2J8B493"/>
<accession>A0A2J8B493</accession>
<name>A0A2J8B493_9FIRM</name>
<proteinExistence type="predicted"/>
<evidence type="ECO:0000313" key="1">
    <source>
        <dbReference type="EMBL" id="PNH19599.1"/>
    </source>
</evidence>
<dbReference type="RefSeq" id="WP_102892240.1">
    <property type="nucleotide sequence ID" value="NZ_NBZD01000001.1"/>
</dbReference>
<sequence>MMKETANRSKSFKELVYQRPDLHRLASRAKVIKSRLQKWNKEANLGETIEDFQATLDEFNEQQTLVAIKWALDVDNVTLARENLFWQQIQPSLQRLIFSVNGWLRSKSALPKLAERWGKKFIWQNQRAHLTVNRSNQAAWNDEQTCIQAVCDSFNRGDVNALILAYRKLADARNRLARQADFPDYLHYIFANDEFFPTYENFTEIREYLRENLVRFLPALQASTELVSASRTYDLSWLSLTKQLTHSVVSGEYDFIFALNSILNRIGYHNDEILGAWHDGFVDILPSPDKSEGVECFYLPASAQPFLCGRARKTPFFILDLLREAGVFQAYKSLTGKYRFTPQILPDDKAKEFIAATSVNLALPYLNVFYGADADLFRHWYLGEIVINILQLSMQSEFQERLYADPNLNWSEVSNELLQRYFPAAEKSAADADPDFGHWELKSNFWLNAGQTADLILGQIAALTLQDQSDGKTEKLFAVLQAFVLDGNNNLFKDRLAVAGVKNPWHIENLKRQIFQLCYMMGY</sequence>
<comment type="caution">
    <text evidence="1">The sequence shown here is derived from an EMBL/GenBank/DDBJ whole genome shotgun (WGS) entry which is preliminary data.</text>
</comment>
<protein>
    <submittedName>
        <fullName evidence="1">Uncharacterized protein</fullName>
    </submittedName>
</protein>
<dbReference type="EMBL" id="NBZD01000001">
    <property type="protein sequence ID" value="PNH19599.1"/>
    <property type="molecule type" value="Genomic_DNA"/>
</dbReference>
<reference evidence="2" key="1">
    <citation type="submission" date="2017-04" db="EMBL/GenBank/DDBJ databases">
        <authorList>
            <person name="Bumgarner R.E."/>
            <person name="Fredricks D.N."/>
            <person name="Srinivasan S."/>
        </authorList>
    </citation>
    <scope>NUCLEOTIDE SEQUENCE [LARGE SCALE GENOMIC DNA]</scope>
    <source>
        <strain evidence="2">KA00405</strain>
    </source>
</reference>
<evidence type="ECO:0000313" key="2">
    <source>
        <dbReference type="Proteomes" id="UP000236394"/>
    </source>
</evidence>
<dbReference type="SUPFAM" id="SSF55486">
    <property type="entry name" value="Metalloproteases ('zincins'), catalytic domain"/>
    <property type="match status" value="1"/>
</dbReference>
<dbReference type="Gene3D" id="1.10.1370.30">
    <property type="match status" value="1"/>
</dbReference>
<dbReference type="Proteomes" id="UP000236394">
    <property type="component" value="Unassembled WGS sequence"/>
</dbReference>
<gene>
    <name evidence="1" type="ORF">B7R76_01555</name>
</gene>
<organism evidence="1 2">
    <name type="scientific">Mageeibacillus indolicus</name>
    <dbReference type="NCBI Taxonomy" id="884684"/>
    <lineage>
        <taxon>Bacteria</taxon>
        <taxon>Bacillati</taxon>
        <taxon>Bacillota</taxon>
        <taxon>Clostridia</taxon>
        <taxon>Eubacteriales</taxon>
        <taxon>Oscillospiraceae</taxon>
        <taxon>Mageeibacillus</taxon>
    </lineage>
</organism>